<dbReference type="InterPro" id="IPR051057">
    <property type="entry name" value="PI-PLC_domain"/>
</dbReference>
<feature type="region of interest" description="Disordered" evidence="1">
    <location>
        <begin position="105"/>
        <end position="141"/>
    </location>
</feature>
<evidence type="ECO:0000259" key="2">
    <source>
        <dbReference type="SMART" id="SM00148"/>
    </source>
</evidence>
<dbReference type="SMART" id="SM00148">
    <property type="entry name" value="PLCXc"/>
    <property type="match status" value="1"/>
</dbReference>
<dbReference type="STRING" id="1448316.A0A395H3K3"/>
<gene>
    <name evidence="3" type="ORF">BO80DRAFT_444515</name>
</gene>
<reference evidence="3 4" key="1">
    <citation type="submission" date="2018-02" db="EMBL/GenBank/DDBJ databases">
        <title>The genomes of Aspergillus section Nigri reveals drivers in fungal speciation.</title>
        <authorList>
            <consortium name="DOE Joint Genome Institute"/>
            <person name="Vesth T.C."/>
            <person name="Nybo J."/>
            <person name="Theobald S."/>
            <person name="Brandl J."/>
            <person name="Frisvad J.C."/>
            <person name="Nielsen K.F."/>
            <person name="Lyhne E.K."/>
            <person name="Kogle M.E."/>
            <person name="Kuo A."/>
            <person name="Riley R."/>
            <person name="Clum A."/>
            <person name="Nolan M."/>
            <person name="Lipzen A."/>
            <person name="Salamov A."/>
            <person name="Henrissat B."/>
            <person name="Wiebenga A."/>
            <person name="De vries R.P."/>
            <person name="Grigoriev I.V."/>
            <person name="Mortensen U.H."/>
            <person name="Andersen M.R."/>
            <person name="Baker S.E."/>
        </authorList>
    </citation>
    <scope>NUCLEOTIDE SEQUENCE [LARGE SCALE GENOMIC DNA]</scope>
    <source>
        <strain evidence="3 4">CBS 121593</strain>
    </source>
</reference>
<evidence type="ECO:0000256" key="1">
    <source>
        <dbReference type="SAM" id="MobiDB-lite"/>
    </source>
</evidence>
<dbReference type="EMBL" id="KZ824435">
    <property type="protein sequence ID" value="RAL01438.1"/>
    <property type="molecule type" value="Genomic_DNA"/>
</dbReference>
<dbReference type="PANTHER" id="PTHR13593:SF113">
    <property type="entry name" value="SI:DKEY-266F7.9"/>
    <property type="match status" value="1"/>
</dbReference>
<accession>A0A395H3K3</accession>
<evidence type="ECO:0000313" key="3">
    <source>
        <dbReference type="EMBL" id="RAL01438.1"/>
    </source>
</evidence>
<dbReference type="VEuPathDB" id="FungiDB:BO80DRAFT_444515"/>
<protein>
    <submittedName>
        <fullName evidence="3">PLC-like phosphodiesterase</fullName>
    </submittedName>
</protein>
<dbReference type="Pfam" id="PF26146">
    <property type="entry name" value="PI-PLC_X"/>
    <property type="match status" value="1"/>
</dbReference>
<dbReference type="InterPro" id="IPR017946">
    <property type="entry name" value="PLC-like_Pdiesterase_TIM-brl"/>
</dbReference>
<proteinExistence type="predicted"/>
<name>A0A395H3K3_9EURO</name>
<dbReference type="AlphaFoldDB" id="A0A395H3K3"/>
<dbReference type="GeneID" id="37226298"/>
<dbReference type="GO" id="GO:0006629">
    <property type="term" value="P:lipid metabolic process"/>
    <property type="evidence" value="ECO:0007669"/>
    <property type="project" value="InterPro"/>
</dbReference>
<dbReference type="Proteomes" id="UP000249402">
    <property type="component" value="Unassembled WGS sequence"/>
</dbReference>
<dbReference type="Gene3D" id="3.20.20.190">
    <property type="entry name" value="Phosphatidylinositol (PI) phosphodiesterase"/>
    <property type="match status" value="1"/>
</dbReference>
<dbReference type="InterPro" id="IPR000909">
    <property type="entry name" value="PLipase_C_PInositol-sp_X_dom"/>
</dbReference>
<sequence length="402" mass="44157">MAPTPTFPQKYGEGDLRLSVLKALADIERQCSGYYVFIWQHDGQPSPECSHRAAGGRFEVVAYGSMASTYRYDYVLVTEGRVVYRGNKHHNMMVHSQGANITDDVINFPPNLSSNPHQAHRSHHRPRQLDASSPPPPPPDLHLSAFTIPGTHNSAAGVGAINFPPAYLPDLLRFFAVEMAECQTASVAEQLEMGIRFIDLRTSGTDLTLRHGRVELRHTLREILDVVNGFLDSHPDETVRVAIKRDMESITGDRQPETDETRRAAEDCFSSYARAYTDAVDPTLEASRGKMVLLWEEDHGRRGIRREYRGGGPQGRMGVRRPGATLAGGAGSGAVGGGGGRMCGMDGGMGWGCNSYWVPGGGGNLDRLKAISDRRFLSPRLHAEYTNWRLGVVQVDFALDGL</sequence>
<dbReference type="SUPFAM" id="SSF51695">
    <property type="entry name" value="PLC-like phosphodiesterases"/>
    <property type="match status" value="1"/>
</dbReference>
<feature type="domain" description="Phosphatidylinositol-specific phospholipase C X" evidence="2">
    <location>
        <begin position="140"/>
        <end position="296"/>
    </location>
</feature>
<dbReference type="PROSITE" id="PS50007">
    <property type="entry name" value="PIPLC_X_DOMAIN"/>
    <property type="match status" value="1"/>
</dbReference>
<keyword evidence="4" id="KW-1185">Reference proteome</keyword>
<evidence type="ECO:0000313" key="4">
    <source>
        <dbReference type="Proteomes" id="UP000249402"/>
    </source>
</evidence>
<organism evidence="3 4">
    <name type="scientific">Aspergillus ibericus CBS 121593</name>
    <dbReference type="NCBI Taxonomy" id="1448316"/>
    <lineage>
        <taxon>Eukaryota</taxon>
        <taxon>Fungi</taxon>
        <taxon>Dikarya</taxon>
        <taxon>Ascomycota</taxon>
        <taxon>Pezizomycotina</taxon>
        <taxon>Eurotiomycetes</taxon>
        <taxon>Eurotiomycetidae</taxon>
        <taxon>Eurotiales</taxon>
        <taxon>Aspergillaceae</taxon>
        <taxon>Aspergillus</taxon>
        <taxon>Aspergillus subgen. Circumdati</taxon>
    </lineage>
</organism>
<dbReference type="OrthoDB" id="1046782at2759"/>
<dbReference type="GO" id="GO:0008081">
    <property type="term" value="F:phosphoric diester hydrolase activity"/>
    <property type="evidence" value="ECO:0007669"/>
    <property type="project" value="InterPro"/>
</dbReference>
<dbReference type="PANTHER" id="PTHR13593">
    <property type="match status" value="1"/>
</dbReference>
<dbReference type="RefSeq" id="XP_025575765.1">
    <property type="nucleotide sequence ID" value="XM_025721433.1"/>
</dbReference>